<evidence type="ECO:0000256" key="1">
    <source>
        <dbReference type="SAM" id="SignalP"/>
    </source>
</evidence>
<dbReference type="InterPro" id="IPR036415">
    <property type="entry name" value="Lamin_tail_dom_sf"/>
</dbReference>
<feature type="domain" description="LTD" evidence="2">
    <location>
        <begin position="29"/>
        <end position="124"/>
    </location>
</feature>
<dbReference type="InterPro" id="IPR001322">
    <property type="entry name" value="Lamin_tail_dom"/>
</dbReference>
<dbReference type="EMBL" id="CAADFP010000212">
    <property type="protein sequence ID" value="VFK33531.1"/>
    <property type="molecule type" value="Genomic_DNA"/>
</dbReference>
<evidence type="ECO:0000313" key="3">
    <source>
        <dbReference type="EMBL" id="VFK08942.1"/>
    </source>
</evidence>
<name>A0A450VW06_9GAMM</name>
<dbReference type="SUPFAM" id="SSF74853">
    <property type="entry name" value="Lamin A/C globular tail domain"/>
    <property type="match status" value="1"/>
</dbReference>
<feature type="signal peptide" evidence="1">
    <location>
        <begin position="1"/>
        <end position="24"/>
    </location>
</feature>
<dbReference type="Pfam" id="PF00932">
    <property type="entry name" value="LTD"/>
    <property type="match status" value="1"/>
</dbReference>
<keyword evidence="1" id="KW-0732">Signal</keyword>
<accession>A0A450VW06</accession>
<evidence type="ECO:0000313" key="4">
    <source>
        <dbReference type="EMBL" id="VFK33531.1"/>
    </source>
</evidence>
<dbReference type="AlphaFoldDB" id="A0A450VW06"/>
<dbReference type="PROSITE" id="PS51841">
    <property type="entry name" value="LTD"/>
    <property type="match status" value="1"/>
</dbReference>
<gene>
    <name evidence="3" type="ORF">BECKLPF1236A_GA0070988_100224</name>
    <name evidence="4" type="ORF">BECKLPF1236C_GA0070990_102124</name>
</gene>
<dbReference type="Gene3D" id="2.60.40.1260">
    <property type="entry name" value="Lamin Tail domain"/>
    <property type="match status" value="1"/>
</dbReference>
<feature type="chain" id="PRO_5033823066" evidence="1">
    <location>
        <begin position="25"/>
        <end position="151"/>
    </location>
</feature>
<dbReference type="EMBL" id="CAADFM010000022">
    <property type="protein sequence ID" value="VFK08942.1"/>
    <property type="molecule type" value="Genomic_DNA"/>
</dbReference>
<proteinExistence type="predicted"/>
<evidence type="ECO:0000259" key="2">
    <source>
        <dbReference type="PROSITE" id="PS51841"/>
    </source>
</evidence>
<organism evidence="3">
    <name type="scientific">Candidatus Kentrum sp. LPFa</name>
    <dbReference type="NCBI Taxonomy" id="2126335"/>
    <lineage>
        <taxon>Bacteria</taxon>
        <taxon>Pseudomonadati</taxon>
        <taxon>Pseudomonadota</taxon>
        <taxon>Gammaproteobacteria</taxon>
        <taxon>Candidatus Kentrum</taxon>
    </lineage>
</organism>
<reference evidence="3" key="1">
    <citation type="submission" date="2019-02" db="EMBL/GenBank/DDBJ databases">
        <authorList>
            <person name="Gruber-Vodicka R. H."/>
            <person name="Seah K. B. B."/>
        </authorList>
    </citation>
    <scope>NUCLEOTIDE SEQUENCE</scope>
    <source>
        <strain evidence="3">BECK_S312</strain>
        <strain evidence="4">BECK_S426</strain>
    </source>
</reference>
<sequence length="151" mass="17204">MKTMFIFLCLSVSIALGLFSSVFADEECSSYKIVINELQARKPDWVELYNPNGFKVDLGGYKVYDRNEYEIAYTFPPGTIVESTGYFVQIAHANTTDFAIRKNGETIYLWDACGKLIDKLEMPRVPKGYSFGIDADGRYSVMLQSRGRQNY</sequence>
<protein>
    <submittedName>
        <fullName evidence="3">Lamin Tail Domain</fullName>
    </submittedName>
</protein>